<comment type="caution">
    <text evidence="2">The sequence shown here is derived from an EMBL/GenBank/DDBJ whole genome shotgun (WGS) entry which is preliminary data.</text>
</comment>
<evidence type="ECO:0000313" key="3">
    <source>
        <dbReference type="Proteomes" id="UP001146793"/>
    </source>
</evidence>
<feature type="region of interest" description="Disordered" evidence="1">
    <location>
        <begin position="42"/>
        <end position="64"/>
    </location>
</feature>
<dbReference type="EMBL" id="JANTQA010000033">
    <property type="protein sequence ID" value="KAJ3437762.1"/>
    <property type="molecule type" value="Genomic_DNA"/>
</dbReference>
<evidence type="ECO:0000313" key="2">
    <source>
        <dbReference type="EMBL" id="KAJ3437762.1"/>
    </source>
</evidence>
<feature type="compositionally biased region" description="Polar residues" evidence="1">
    <location>
        <begin position="42"/>
        <end position="57"/>
    </location>
</feature>
<sequence length="172" mass="20351">MSVVYNLIIKPQNESSSVSSNEEEEQINQIKTELQEVLNQEKQQAYENNNGEETNSEQSKEKKLEKFRESEINLIFNSKSISNNLDSQRIKNIKGFISYDEFNQEKDKKKFNREVLIRSKSEDIQIISRRQREHSSSSTRLKKLKQKSKSKKKNKNKNPKNDQDQDDVFQDF</sequence>
<proteinExistence type="predicted"/>
<organism evidence="2 3">
    <name type="scientific">Anaeramoeba flamelloides</name>
    <dbReference type="NCBI Taxonomy" id="1746091"/>
    <lineage>
        <taxon>Eukaryota</taxon>
        <taxon>Metamonada</taxon>
        <taxon>Anaeramoebidae</taxon>
        <taxon>Anaeramoeba</taxon>
    </lineage>
</organism>
<protein>
    <submittedName>
        <fullName evidence="2">Uncharacterized protein</fullName>
    </submittedName>
</protein>
<reference evidence="2" key="1">
    <citation type="submission" date="2022-08" db="EMBL/GenBank/DDBJ databases">
        <title>Novel sulphate-reducing endosymbionts in the free-living metamonad Anaeramoeba.</title>
        <authorList>
            <person name="Jerlstrom-Hultqvist J."/>
            <person name="Cepicka I."/>
            <person name="Gallot-Lavallee L."/>
            <person name="Salas-Leiva D."/>
            <person name="Curtis B.A."/>
            <person name="Zahonova K."/>
            <person name="Pipaliya S."/>
            <person name="Dacks J."/>
            <person name="Roger A.J."/>
        </authorList>
    </citation>
    <scope>NUCLEOTIDE SEQUENCE</scope>
    <source>
        <strain evidence="2">Busselton2</strain>
    </source>
</reference>
<name>A0AAV7ZBN0_9EUKA</name>
<dbReference type="AlphaFoldDB" id="A0AAV7ZBN0"/>
<feature type="region of interest" description="Disordered" evidence="1">
    <location>
        <begin position="126"/>
        <end position="172"/>
    </location>
</feature>
<gene>
    <name evidence="2" type="ORF">M0812_16930</name>
</gene>
<accession>A0AAV7ZBN0</accession>
<evidence type="ECO:0000256" key="1">
    <source>
        <dbReference type="SAM" id="MobiDB-lite"/>
    </source>
</evidence>
<dbReference type="Proteomes" id="UP001146793">
    <property type="component" value="Unassembled WGS sequence"/>
</dbReference>
<feature type="compositionally biased region" description="Basic residues" evidence="1">
    <location>
        <begin position="140"/>
        <end position="158"/>
    </location>
</feature>